<accession>A0ABU6SHI0</accession>
<comment type="caution">
    <text evidence="2">The sequence shown here is derived from an EMBL/GenBank/DDBJ whole genome shotgun (WGS) entry which is preliminary data.</text>
</comment>
<feature type="compositionally biased region" description="Polar residues" evidence="1">
    <location>
        <begin position="84"/>
        <end position="100"/>
    </location>
</feature>
<proteinExistence type="predicted"/>
<evidence type="ECO:0000256" key="1">
    <source>
        <dbReference type="SAM" id="MobiDB-lite"/>
    </source>
</evidence>
<gene>
    <name evidence="2" type="ORF">PIB30_050507</name>
</gene>
<dbReference type="EMBL" id="JASCZI010060763">
    <property type="protein sequence ID" value="MED6135846.1"/>
    <property type="molecule type" value="Genomic_DNA"/>
</dbReference>
<organism evidence="2 3">
    <name type="scientific">Stylosanthes scabra</name>
    <dbReference type="NCBI Taxonomy" id="79078"/>
    <lineage>
        <taxon>Eukaryota</taxon>
        <taxon>Viridiplantae</taxon>
        <taxon>Streptophyta</taxon>
        <taxon>Embryophyta</taxon>
        <taxon>Tracheophyta</taxon>
        <taxon>Spermatophyta</taxon>
        <taxon>Magnoliopsida</taxon>
        <taxon>eudicotyledons</taxon>
        <taxon>Gunneridae</taxon>
        <taxon>Pentapetalae</taxon>
        <taxon>rosids</taxon>
        <taxon>fabids</taxon>
        <taxon>Fabales</taxon>
        <taxon>Fabaceae</taxon>
        <taxon>Papilionoideae</taxon>
        <taxon>50 kb inversion clade</taxon>
        <taxon>dalbergioids sensu lato</taxon>
        <taxon>Dalbergieae</taxon>
        <taxon>Pterocarpus clade</taxon>
        <taxon>Stylosanthes</taxon>
    </lineage>
</organism>
<protein>
    <submittedName>
        <fullName evidence="2">Uncharacterized protein</fullName>
    </submittedName>
</protein>
<evidence type="ECO:0000313" key="2">
    <source>
        <dbReference type="EMBL" id="MED6135846.1"/>
    </source>
</evidence>
<reference evidence="2 3" key="1">
    <citation type="journal article" date="2023" name="Plants (Basel)">
        <title>Bridging the Gap: Combining Genomics and Transcriptomics Approaches to Understand Stylosanthes scabra, an Orphan Legume from the Brazilian Caatinga.</title>
        <authorList>
            <person name="Ferreira-Neto J.R.C."/>
            <person name="da Silva M.D."/>
            <person name="Binneck E."/>
            <person name="de Melo N.F."/>
            <person name="da Silva R.H."/>
            <person name="de Melo A.L.T.M."/>
            <person name="Pandolfi V."/>
            <person name="Bustamante F.O."/>
            <person name="Brasileiro-Vidal A.C."/>
            <person name="Benko-Iseppon A.M."/>
        </authorList>
    </citation>
    <scope>NUCLEOTIDE SEQUENCE [LARGE SCALE GENOMIC DNA]</scope>
    <source>
        <tissue evidence="2">Leaves</tissue>
    </source>
</reference>
<name>A0ABU6SHI0_9FABA</name>
<sequence>MLVQRTKHGRKGVKIGEEKQHVNGRNEAGRNVATKGNASRFAILQENDTEIIKTNNHETSVAIVSSDKREPAKKVPQNPHRSKGPQQTITSPQLAKNNPQPNWPNLALIHIIHKRQA</sequence>
<dbReference type="Proteomes" id="UP001341840">
    <property type="component" value="Unassembled WGS sequence"/>
</dbReference>
<feature type="region of interest" description="Disordered" evidence="1">
    <location>
        <begin position="60"/>
        <end position="103"/>
    </location>
</feature>
<evidence type="ECO:0000313" key="3">
    <source>
        <dbReference type="Proteomes" id="UP001341840"/>
    </source>
</evidence>
<keyword evidence="3" id="KW-1185">Reference proteome</keyword>